<sequence>MAMRGAWTSGICRPSLRALLDWREGPRLGVLAEPGAWRPGSSASWLGRAAPRFEPRAVPARGRGTPATMLWMLILWSRHSSADAVMSRKETRREDEALEQREVLADRLSSDGNEEPEEKEPTTLCSGSFAAHRRCCERGRAEPDLGGRPLGASTARQRSAAEPTELAMLKVADASDEPAVAGDSLRPESDLLQQRNRASRPRGRNEPGFSGTRGGTALTCQ</sequence>
<organism evidence="2">
    <name type="scientific">Alexandrium catenella</name>
    <name type="common">Red tide dinoflagellate</name>
    <name type="synonym">Gonyaulax catenella</name>
    <dbReference type="NCBI Taxonomy" id="2925"/>
    <lineage>
        <taxon>Eukaryota</taxon>
        <taxon>Sar</taxon>
        <taxon>Alveolata</taxon>
        <taxon>Dinophyceae</taxon>
        <taxon>Gonyaulacales</taxon>
        <taxon>Pyrocystaceae</taxon>
        <taxon>Alexandrium</taxon>
    </lineage>
</organism>
<name>A0A7S1WJ41_ALECA</name>
<feature type="region of interest" description="Disordered" evidence="1">
    <location>
        <begin position="140"/>
        <end position="221"/>
    </location>
</feature>
<proteinExistence type="predicted"/>
<dbReference type="AlphaFoldDB" id="A0A7S1WJ41"/>
<evidence type="ECO:0000313" key="2">
    <source>
        <dbReference type="EMBL" id="CAD9170967.1"/>
    </source>
</evidence>
<protein>
    <submittedName>
        <fullName evidence="2">Uncharacterized protein</fullName>
    </submittedName>
</protein>
<reference evidence="2" key="1">
    <citation type="submission" date="2021-01" db="EMBL/GenBank/DDBJ databases">
        <authorList>
            <person name="Corre E."/>
            <person name="Pelletier E."/>
            <person name="Niang G."/>
            <person name="Scheremetjew M."/>
            <person name="Finn R."/>
            <person name="Kale V."/>
            <person name="Holt S."/>
            <person name="Cochrane G."/>
            <person name="Meng A."/>
            <person name="Brown T."/>
            <person name="Cohen L."/>
        </authorList>
    </citation>
    <scope>NUCLEOTIDE SEQUENCE</scope>
    <source>
        <strain evidence="2">OF101</strain>
    </source>
</reference>
<feature type="region of interest" description="Disordered" evidence="1">
    <location>
        <begin position="105"/>
        <end position="125"/>
    </location>
</feature>
<dbReference type="EMBL" id="HBGE01079922">
    <property type="protein sequence ID" value="CAD9170967.1"/>
    <property type="molecule type" value="Transcribed_RNA"/>
</dbReference>
<gene>
    <name evidence="2" type="ORF">ACAT0790_LOCUS47736</name>
</gene>
<evidence type="ECO:0000256" key="1">
    <source>
        <dbReference type="SAM" id="MobiDB-lite"/>
    </source>
</evidence>
<accession>A0A7S1WJ41</accession>